<keyword evidence="8" id="KW-0378">Hydrolase</keyword>
<dbReference type="OrthoDB" id="387657at2759"/>
<evidence type="ECO:0000256" key="7">
    <source>
        <dbReference type="ARBA" id="ARBA00022723"/>
    </source>
</evidence>
<evidence type="ECO:0000256" key="14">
    <source>
        <dbReference type="SAM" id="Phobius"/>
    </source>
</evidence>
<keyword evidence="17" id="KW-1185">Reference proteome</keyword>
<dbReference type="PANTHER" id="PTHR16320:SF24">
    <property type="entry name" value="PHOSPHODIESTERASE, PUTATIVE-RELATED"/>
    <property type="match status" value="1"/>
</dbReference>
<dbReference type="GO" id="GO:0004767">
    <property type="term" value="F:sphingomyelin phosphodiesterase activity"/>
    <property type="evidence" value="ECO:0007669"/>
    <property type="project" value="UniProtKB-EC"/>
</dbReference>
<keyword evidence="10" id="KW-0746">Sphingolipid metabolism</keyword>
<reference evidence="16" key="1">
    <citation type="submission" date="2020-11" db="EMBL/GenBank/DDBJ databases">
        <authorList>
            <person name="Tran Van P."/>
        </authorList>
    </citation>
    <scope>NUCLEOTIDE SEQUENCE</scope>
</reference>
<evidence type="ECO:0000256" key="8">
    <source>
        <dbReference type="ARBA" id="ARBA00022801"/>
    </source>
</evidence>
<accession>A0A7R8XES1</accession>
<comment type="pathway">
    <text evidence="3">Sphingolipid metabolism.</text>
</comment>
<dbReference type="InterPro" id="IPR005135">
    <property type="entry name" value="Endo/exonuclease/phosphatase"/>
</dbReference>
<evidence type="ECO:0000256" key="11">
    <source>
        <dbReference type="ARBA" id="ARBA00022989"/>
    </source>
</evidence>
<evidence type="ECO:0000313" key="17">
    <source>
        <dbReference type="Proteomes" id="UP000677054"/>
    </source>
</evidence>
<evidence type="ECO:0000313" key="16">
    <source>
        <dbReference type="EMBL" id="CAD7248967.1"/>
    </source>
</evidence>
<protein>
    <recommendedName>
        <fullName evidence="5">sphingomyelin phosphodiesterase</fullName>
        <ecNumber evidence="5">3.1.4.12</ecNumber>
    </recommendedName>
</protein>
<dbReference type="Pfam" id="PF03372">
    <property type="entry name" value="Exo_endo_phos"/>
    <property type="match status" value="1"/>
</dbReference>
<sequence length="624" mass="69982">MRVNGRKPVEQMESILVPIPTTIDGLKDEAVSTGIDRQHLVDIPCEDDPLLGKESEVEVNIIEHTTQSLSMSRRRGSKGGLVDDLGIPLKTSIYQDEKQFTPTHFMPDIGQDMTFLLKVATLNIWGIPCISKDLPERVKIIAEALLMGHYDAVFLEEVWSHGDFLKIQEVLTPVLPYSHFFFSGVVGSGLCLFSKYEITDIHFHRWTVNGYIHKIQHGDWFGGKGIGLCQIRIQHLLVNLYVTHLHAKYHRSQDEYLAHRVIQAYETATFIKLTSLGTDISILGGDLNSEPDEICYRIIRACSGPLQDSYCPMDGPMSEVTATCNVIGNSYSSSKGALPEEKLDYIMFSHSPKTQVKVLETVLPWPEKVPGQHFSYSDHEAVQCTLKISLAPGTGIQQETKSGIGSPGELRVIEEARLICEKALKKLEKDRFWYLFSAAFLFLVFLVILAIDFPMGHFSIAFLLRTILAVAWLFCFMMGTLWNLNETRAITGGIQAMSLRMSVLKHFYEDISSASCFTNRGDPDVTHCQFCDRVKDSSRTGVKSKLQAFIGIEESILRRKPVVFPHFPRKFSFSPETTTAVSSADLILIPLKAPRVVVIRAKKKGSGNSTLEDASSTWKRMLLS</sequence>
<dbReference type="EC" id="3.1.4.12" evidence="5"/>
<comment type="subcellular location">
    <subcellularLocation>
        <location evidence="1">Membrane</location>
        <topology evidence="1">Multi-pass membrane protein</topology>
    </subcellularLocation>
</comment>
<evidence type="ECO:0000256" key="10">
    <source>
        <dbReference type="ARBA" id="ARBA00022919"/>
    </source>
</evidence>
<evidence type="ECO:0000256" key="1">
    <source>
        <dbReference type="ARBA" id="ARBA00004141"/>
    </source>
</evidence>
<dbReference type="GO" id="GO:0006665">
    <property type="term" value="P:sphingolipid metabolic process"/>
    <property type="evidence" value="ECO:0007669"/>
    <property type="project" value="UniProtKB-KW"/>
</dbReference>
<feature type="domain" description="Endonuclease/exonuclease/phosphatase" evidence="15">
    <location>
        <begin position="120"/>
        <end position="379"/>
    </location>
</feature>
<keyword evidence="13 14" id="KW-0472">Membrane</keyword>
<comment type="pathway">
    <text evidence="2">Lipid metabolism; sphingolipid metabolism.</text>
</comment>
<feature type="transmembrane region" description="Helical" evidence="14">
    <location>
        <begin position="432"/>
        <end position="451"/>
    </location>
</feature>
<evidence type="ECO:0000259" key="15">
    <source>
        <dbReference type="Pfam" id="PF03372"/>
    </source>
</evidence>
<keyword evidence="12" id="KW-0443">Lipid metabolism</keyword>
<name>A0A7R8XES1_9CRUS</name>
<feature type="transmembrane region" description="Helical" evidence="14">
    <location>
        <begin position="457"/>
        <end position="482"/>
    </location>
</feature>
<dbReference type="InterPro" id="IPR038772">
    <property type="entry name" value="Sph/SMPD2-like"/>
</dbReference>
<dbReference type="EMBL" id="CAJPEV010002084">
    <property type="protein sequence ID" value="CAG0895580.1"/>
    <property type="molecule type" value="Genomic_DNA"/>
</dbReference>
<evidence type="ECO:0000256" key="4">
    <source>
        <dbReference type="ARBA" id="ARBA00006335"/>
    </source>
</evidence>
<evidence type="ECO:0000256" key="9">
    <source>
        <dbReference type="ARBA" id="ARBA00022842"/>
    </source>
</evidence>
<proteinExistence type="inferred from homology"/>
<dbReference type="Gene3D" id="3.60.10.10">
    <property type="entry name" value="Endonuclease/exonuclease/phosphatase"/>
    <property type="match status" value="1"/>
</dbReference>
<dbReference type="GO" id="GO:0046872">
    <property type="term" value="F:metal ion binding"/>
    <property type="evidence" value="ECO:0007669"/>
    <property type="project" value="UniProtKB-KW"/>
</dbReference>
<dbReference type="AlphaFoldDB" id="A0A7R8XES1"/>
<comment type="similarity">
    <text evidence="4">Belongs to the neutral sphingomyelinase family.</text>
</comment>
<keyword evidence="11 14" id="KW-1133">Transmembrane helix</keyword>
<organism evidence="16">
    <name type="scientific">Darwinula stevensoni</name>
    <dbReference type="NCBI Taxonomy" id="69355"/>
    <lineage>
        <taxon>Eukaryota</taxon>
        <taxon>Metazoa</taxon>
        <taxon>Ecdysozoa</taxon>
        <taxon>Arthropoda</taxon>
        <taxon>Crustacea</taxon>
        <taxon>Oligostraca</taxon>
        <taxon>Ostracoda</taxon>
        <taxon>Podocopa</taxon>
        <taxon>Podocopida</taxon>
        <taxon>Darwinulocopina</taxon>
        <taxon>Darwinuloidea</taxon>
        <taxon>Darwinulidae</taxon>
        <taxon>Darwinula</taxon>
    </lineage>
</organism>
<dbReference type="EMBL" id="LR901601">
    <property type="protein sequence ID" value="CAD7248967.1"/>
    <property type="molecule type" value="Genomic_DNA"/>
</dbReference>
<dbReference type="SUPFAM" id="SSF56219">
    <property type="entry name" value="DNase I-like"/>
    <property type="match status" value="1"/>
</dbReference>
<dbReference type="GO" id="GO:0016020">
    <property type="term" value="C:membrane"/>
    <property type="evidence" value="ECO:0007669"/>
    <property type="project" value="UniProtKB-SubCell"/>
</dbReference>
<dbReference type="Proteomes" id="UP000677054">
    <property type="component" value="Unassembled WGS sequence"/>
</dbReference>
<keyword evidence="9" id="KW-0460">Magnesium</keyword>
<evidence type="ECO:0000256" key="5">
    <source>
        <dbReference type="ARBA" id="ARBA00012369"/>
    </source>
</evidence>
<dbReference type="PANTHER" id="PTHR16320">
    <property type="entry name" value="SPHINGOMYELINASE FAMILY MEMBER"/>
    <property type="match status" value="1"/>
</dbReference>
<evidence type="ECO:0000256" key="2">
    <source>
        <dbReference type="ARBA" id="ARBA00004760"/>
    </source>
</evidence>
<gene>
    <name evidence="16" type="ORF">DSTB1V02_LOCUS8770</name>
</gene>
<dbReference type="InterPro" id="IPR036691">
    <property type="entry name" value="Endo/exonu/phosph_ase_sf"/>
</dbReference>
<evidence type="ECO:0000256" key="6">
    <source>
        <dbReference type="ARBA" id="ARBA00022692"/>
    </source>
</evidence>
<keyword evidence="7" id="KW-0479">Metal-binding</keyword>
<evidence type="ECO:0000256" key="13">
    <source>
        <dbReference type="ARBA" id="ARBA00023136"/>
    </source>
</evidence>
<evidence type="ECO:0000256" key="3">
    <source>
        <dbReference type="ARBA" id="ARBA00004991"/>
    </source>
</evidence>
<keyword evidence="6 14" id="KW-0812">Transmembrane</keyword>
<evidence type="ECO:0000256" key="12">
    <source>
        <dbReference type="ARBA" id="ARBA00023098"/>
    </source>
</evidence>